<evidence type="ECO:0000313" key="1">
    <source>
        <dbReference type="EMBL" id="ENY71873.1"/>
    </source>
</evidence>
<dbReference type="EMBL" id="APVG01000025">
    <property type="protein sequence ID" value="ENY71873.1"/>
    <property type="molecule type" value="Genomic_DNA"/>
</dbReference>
<dbReference type="PATRIC" id="fig|1268237.3.peg.2105"/>
<reference evidence="1 2" key="1">
    <citation type="journal article" date="2013" name="Genome Announc.">
        <title>Draft Genome Sequence of the Aeromonas diversa Type Strain.</title>
        <authorList>
            <person name="Farfan M."/>
            <person name="Spataro N."/>
            <person name="Sanglas A."/>
            <person name="Albarral V."/>
            <person name="Loren J.G."/>
            <person name="Bosch E."/>
            <person name="Fuste M.C."/>
        </authorList>
    </citation>
    <scope>NUCLEOTIDE SEQUENCE [LARGE SCALE GENOMIC DNA]</scope>
    <source>
        <strain evidence="1 2">2478-85</strain>
    </source>
</reference>
<gene>
    <name evidence="1" type="ORF">G114_10700</name>
</gene>
<proteinExistence type="predicted"/>
<dbReference type="Proteomes" id="UP000023775">
    <property type="component" value="Unassembled WGS sequence"/>
</dbReference>
<comment type="caution">
    <text evidence="1">The sequence shown here is derived from an EMBL/GenBank/DDBJ whole genome shotgun (WGS) entry which is preliminary data.</text>
</comment>
<dbReference type="eggNOG" id="COG0457">
    <property type="taxonomic scope" value="Bacteria"/>
</dbReference>
<name>N9VJS1_9GAMM</name>
<sequence length="337" mass="36881">MVRGWSLLLLLLATGVLGAPRGEVLAGSAGWTLQIEQEGIALPDALDVTPLLRLFVVGRITQARLSTPSRELTRWTIPLSLKPQHQGPPPSVPALRVGTEQTAPLTLPPLGEAPSQPEPHLFIEQQAALEGDGRYWVGQPFVYRLTLWLPEEVQSPSLEEPQAPGFRIRRLGEDRWTAPATPGGSGRLERRWLLQARASGASWLEAPRFTATLPLPGGGGVLPLSGRANPVRLLISDPPQPAARTLRLTQRLLGPAQLRVGEPVVRTLFLEWEDGELGRLPLPAPELAGLKIQPDGEQFHERYLESGRLLGQRTVRQAITPERAGEYRLPPDRTGLV</sequence>
<protein>
    <recommendedName>
        <fullName evidence="3">Protein BatD</fullName>
    </recommendedName>
</protein>
<evidence type="ECO:0008006" key="3">
    <source>
        <dbReference type="Google" id="ProtNLM"/>
    </source>
</evidence>
<evidence type="ECO:0000313" key="2">
    <source>
        <dbReference type="Proteomes" id="UP000023775"/>
    </source>
</evidence>
<accession>N9VJS1</accession>
<dbReference type="AlphaFoldDB" id="N9VJS1"/>
<dbReference type="RefSeq" id="WP_005353483.1">
    <property type="nucleotide sequence ID" value="NZ_APVG01000025.1"/>
</dbReference>
<keyword evidence="2" id="KW-1185">Reference proteome</keyword>
<organism evidence="1 2">
    <name type="scientific">Aeromonas diversa CDC 2478-85</name>
    <dbReference type="NCBI Taxonomy" id="1268237"/>
    <lineage>
        <taxon>Bacteria</taxon>
        <taxon>Pseudomonadati</taxon>
        <taxon>Pseudomonadota</taxon>
        <taxon>Gammaproteobacteria</taxon>
        <taxon>Aeromonadales</taxon>
        <taxon>Aeromonadaceae</taxon>
        <taxon>Aeromonas</taxon>
    </lineage>
</organism>
<dbReference type="OrthoDB" id="5293418at2"/>